<dbReference type="PANTHER" id="PTHR46268:SF6">
    <property type="entry name" value="UNIVERSAL STRESS PROTEIN UP12"/>
    <property type="match status" value="1"/>
</dbReference>
<dbReference type="PANTHER" id="PTHR46268">
    <property type="entry name" value="STRESS RESPONSE PROTEIN NHAX"/>
    <property type="match status" value="1"/>
</dbReference>
<dbReference type="EMBL" id="NILF01000040">
    <property type="protein sequence ID" value="TWL38075.1"/>
    <property type="molecule type" value="Genomic_DNA"/>
</dbReference>
<dbReference type="InterPro" id="IPR006016">
    <property type="entry name" value="UspA"/>
</dbReference>
<dbReference type="InterPro" id="IPR014729">
    <property type="entry name" value="Rossmann-like_a/b/a_fold"/>
</dbReference>
<keyword evidence="6" id="KW-1185">Reference proteome</keyword>
<dbReference type="Proteomes" id="UP000429980">
    <property type="component" value="Unassembled WGS sequence"/>
</dbReference>
<proteinExistence type="inferred from homology"/>
<comment type="similarity">
    <text evidence="1">Belongs to the universal stress protein A family.</text>
</comment>
<dbReference type="InterPro" id="IPR006015">
    <property type="entry name" value="Universal_stress_UspA"/>
</dbReference>
<evidence type="ECO:0000313" key="6">
    <source>
        <dbReference type="Proteomes" id="UP000429980"/>
    </source>
</evidence>
<reference evidence="4 6" key="2">
    <citation type="submission" date="2019-06" db="EMBL/GenBank/DDBJ databases">
        <title>Genome sequence analysis of &gt;100 Bacillus licheniformis strains suggests intrinsic resistance to this species.</title>
        <authorList>
            <person name="Wels M."/>
            <person name="Siezen R.J."/>
            <person name="Johansen E."/>
            <person name="Stuer-Lauridsen B."/>
            <person name="Bjerre K."/>
            <person name="Nielsen B.K.K."/>
        </authorList>
    </citation>
    <scope>NUCLEOTIDE SEQUENCE [LARGE SCALE GENOMIC DNA]</scope>
    <source>
        <strain evidence="4 6">BAC-15381</strain>
    </source>
</reference>
<evidence type="ECO:0000313" key="4">
    <source>
        <dbReference type="EMBL" id="TWL38075.1"/>
    </source>
</evidence>
<dbReference type="Proteomes" id="UP000185604">
    <property type="component" value="Unassembled WGS sequence"/>
</dbReference>
<sequence length="169" mass="18359">MINLFKADRIIVAFDGKEESKKALKKAIDLSKRLGSQLTVAHVHEPRQVRTEAATERPAAGAPYLYSGFPAAPRVPHDSDLAGEPMIYEDSAEEAIAAAKIILSENQYDAEIEVLEGDPANAVLQHAENIGADLVITGTRDQNRLKKLLFGSVSDKISTKSEIPVLIVK</sequence>
<dbReference type="Gene3D" id="3.40.50.620">
    <property type="entry name" value="HUPs"/>
    <property type="match status" value="1"/>
</dbReference>
<evidence type="ECO:0000313" key="5">
    <source>
        <dbReference type="Proteomes" id="UP000185604"/>
    </source>
</evidence>
<name>A0A6I7TTF9_9BACI</name>
<evidence type="ECO:0000259" key="2">
    <source>
        <dbReference type="Pfam" id="PF00582"/>
    </source>
</evidence>
<dbReference type="PRINTS" id="PR01438">
    <property type="entry name" value="UNVRSLSTRESS"/>
</dbReference>
<organism evidence="3 5">
    <name type="scientific">Bacillus paralicheniformis</name>
    <dbReference type="NCBI Taxonomy" id="1648923"/>
    <lineage>
        <taxon>Bacteria</taxon>
        <taxon>Bacillati</taxon>
        <taxon>Bacillota</taxon>
        <taxon>Bacilli</taxon>
        <taxon>Bacillales</taxon>
        <taxon>Bacillaceae</taxon>
        <taxon>Bacillus</taxon>
    </lineage>
</organism>
<feature type="domain" description="UspA" evidence="2">
    <location>
        <begin position="87"/>
        <end position="169"/>
    </location>
</feature>
<reference evidence="3 5" key="1">
    <citation type="journal article" date="2016" name="Front. Microbiol.">
        <title>High-Level Heat Resistance of Spores of Bacillus amyloliquefaciens and Bacillus licheniformis Results from the Presence of a spoVA Operon in a Tn1546 Transposon.</title>
        <authorList>
            <person name="Berendsen E.M."/>
            <person name="Koning R.A."/>
            <person name="Boekhorst J."/>
            <person name="de Jong A."/>
            <person name="Kuipers O.P."/>
            <person name="Wells-Bennik M.H."/>
        </authorList>
    </citation>
    <scope>NUCLEOTIDE SEQUENCE [LARGE SCALE GENOMIC DNA]</scope>
    <source>
        <strain evidence="3 5">B4121</strain>
    </source>
</reference>
<gene>
    <name evidence="3" type="ORF">B4121_1803</name>
    <name evidence="4" type="ORF">CHCC15381_1991</name>
</gene>
<dbReference type="CDD" id="cd00293">
    <property type="entry name" value="USP-like"/>
    <property type="match status" value="1"/>
</dbReference>
<dbReference type="EMBL" id="LKPO01000009">
    <property type="protein sequence ID" value="OLF94973.1"/>
    <property type="molecule type" value="Genomic_DNA"/>
</dbReference>
<dbReference type="SUPFAM" id="SSF52402">
    <property type="entry name" value="Adenine nucleotide alpha hydrolases-like"/>
    <property type="match status" value="1"/>
</dbReference>
<dbReference type="AlphaFoldDB" id="A0A6I7TTF9"/>
<protein>
    <submittedName>
        <fullName evidence="3 4">stress response protein NhaX</fullName>
    </submittedName>
</protein>
<accession>A0A6I7TTF9</accession>
<feature type="domain" description="UspA" evidence="2">
    <location>
        <begin position="8"/>
        <end position="56"/>
    </location>
</feature>
<evidence type="ECO:0000313" key="3">
    <source>
        <dbReference type="EMBL" id="OLF94973.1"/>
    </source>
</evidence>
<comment type="caution">
    <text evidence="3">The sequence shown here is derived from an EMBL/GenBank/DDBJ whole genome shotgun (WGS) entry which is preliminary data.</text>
</comment>
<evidence type="ECO:0000256" key="1">
    <source>
        <dbReference type="ARBA" id="ARBA00008791"/>
    </source>
</evidence>
<dbReference type="Pfam" id="PF00582">
    <property type="entry name" value="Usp"/>
    <property type="match status" value="2"/>
</dbReference>